<feature type="domain" description="C2H2-type" evidence="7">
    <location>
        <begin position="988"/>
        <end position="1015"/>
    </location>
</feature>
<feature type="region of interest" description="Disordered" evidence="6">
    <location>
        <begin position="1102"/>
        <end position="1129"/>
    </location>
</feature>
<feature type="domain" description="C2H2-type" evidence="7">
    <location>
        <begin position="1387"/>
        <end position="1414"/>
    </location>
</feature>
<feature type="domain" description="C2H2-type" evidence="7">
    <location>
        <begin position="477"/>
        <end position="504"/>
    </location>
</feature>
<feature type="domain" description="C2H2-type" evidence="7">
    <location>
        <begin position="904"/>
        <end position="931"/>
    </location>
</feature>
<feature type="domain" description="C2H2-type" evidence="7">
    <location>
        <begin position="827"/>
        <end position="849"/>
    </location>
</feature>
<feature type="domain" description="C2H2-type" evidence="7">
    <location>
        <begin position="771"/>
        <end position="798"/>
    </location>
</feature>
<feature type="domain" description="C2H2-type" evidence="7">
    <location>
        <begin position="1179"/>
        <end position="1206"/>
    </location>
</feature>
<gene>
    <name evidence="8" type="ORF">CVLEPA_LOCUS12307</name>
</gene>
<feature type="domain" description="C2H2-type" evidence="7">
    <location>
        <begin position="318"/>
        <end position="345"/>
    </location>
</feature>
<organism evidence="8 9">
    <name type="scientific">Clavelina lepadiformis</name>
    <name type="common">Light-bulb sea squirt</name>
    <name type="synonym">Ascidia lepadiformis</name>
    <dbReference type="NCBI Taxonomy" id="159417"/>
    <lineage>
        <taxon>Eukaryota</taxon>
        <taxon>Metazoa</taxon>
        <taxon>Chordata</taxon>
        <taxon>Tunicata</taxon>
        <taxon>Ascidiacea</taxon>
        <taxon>Aplousobranchia</taxon>
        <taxon>Clavelinidae</taxon>
        <taxon>Clavelina</taxon>
    </lineage>
</organism>
<evidence type="ECO:0000256" key="2">
    <source>
        <dbReference type="ARBA" id="ARBA00022737"/>
    </source>
</evidence>
<feature type="domain" description="C2H2-type" evidence="7">
    <location>
        <begin position="799"/>
        <end position="826"/>
    </location>
</feature>
<feature type="region of interest" description="Disordered" evidence="6">
    <location>
        <begin position="1028"/>
        <end position="1047"/>
    </location>
</feature>
<feature type="domain" description="C2H2-type" evidence="7">
    <location>
        <begin position="376"/>
        <end position="403"/>
    </location>
</feature>
<dbReference type="Gene3D" id="3.30.160.60">
    <property type="entry name" value="Classic Zinc Finger"/>
    <property type="match status" value="18"/>
</dbReference>
<feature type="domain" description="C2H2-type" evidence="7">
    <location>
        <begin position="743"/>
        <end position="770"/>
    </location>
</feature>
<evidence type="ECO:0000259" key="7">
    <source>
        <dbReference type="PROSITE" id="PS50157"/>
    </source>
</evidence>
<evidence type="ECO:0000313" key="9">
    <source>
        <dbReference type="Proteomes" id="UP001642483"/>
    </source>
</evidence>
<evidence type="ECO:0000256" key="1">
    <source>
        <dbReference type="ARBA" id="ARBA00022723"/>
    </source>
</evidence>
<feature type="region of interest" description="Disordered" evidence="6">
    <location>
        <begin position="1730"/>
        <end position="1751"/>
    </location>
</feature>
<feature type="compositionally biased region" description="Low complexity" evidence="6">
    <location>
        <begin position="1459"/>
        <end position="1472"/>
    </location>
</feature>
<comment type="caution">
    <text evidence="8">The sequence shown here is derived from an EMBL/GenBank/DDBJ whole genome shotgun (WGS) entry which is preliminary data.</text>
</comment>
<proteinExistence type="predicted"/>
<dbReference type="PROSITE" id="PS50157">
    <property type="entry name" value="ZINC_FINGER_C2H2_2"/>
    <property type="match status" value="23"/>
</dbReference>
<feature type="domain" description="C2H2-type" evidence="7">
    <location>
        <begin position="932"/>
        <end position="959"/>
    </location>
</feature>
<evidence type="ECO:0000256" key="3">
    <source>
        <dbReference type="ARBA" id="ARBA00022771"/>
    </source>
</evidence>
<name>A0ABP0FR19_CLALP</name>
<feature type="compositionally biased region" description="Low complexity" evidence="6">
    <location>
        <begin position="132"/>
        <end position="149"/>
    </location>
</feature>
<evidence type="ECO:0000256" key="5">
    <source>
        <dbReference type="PROSITE-ProRule" id="PRU00042"/>
    </source>
</evidence>
<evidence type="ECO:0000313" key="8">
    <source>
        <dbReference type="EMBL" id="CAK8682097.1"/>
    </source>
</evidence>
<feature type="compositionally biased region" description="Basic and acidic residues" evidence="6">
    <location>
        <begin position="681"/>
        <end position="699"/>
    </location>
</feature>
<evidence type="ECO:0000256" key="6">
    <source>
        <dbReference type="SAM" id="MobiDB-lite"/>
    </source>
</evidence>
<dbReference type="Pfam" id="PF00096">
    <property type="entry name" value="zf-C2H2"/>
    <property type="match status" value="11"/>
</dbReference>
<accession>A0ABP0FR19</accession>
<feature type="compositionally biased region" description="Polar residues" evidence="6">
    <location>
        <begin position="1102"/>
        <end position="1124"/>
    </location>
</feature>
<dbReference type="InterPro" id="IPR036236">
    <property type="entry name" value="Znf_C2H2_sf"/>
</dbReference>
<evidence type="ECO:0000256" key="4">
    <source>
        <dbReference type="ARBA" id="ARBA00022833"/>
    </source>
</evidence>
<feature type="domain" description="C2H2-type" evidence="7">
    <location>
        <begin position="290"/>
        <end position="317"/>
    </location>
</feature>
<keyword evidence="9" id="KW-1185">Reference proteome</keyword>
<feature type="domain" description="C2H2-type" evidence="7">
    <location>
        <begin position="449"/>
        <end position="476"/>
    </location>
</feature>
<feature type="region of interest" description="Disordered" evidence="6">
    <location>
        <begin position="1446"/>
        <end position="1502"/>
    </location>
</feature>
<feature type="domain" description="C2H2-type" evidence="7">
    <location>
        <begin position="348"/>
        <end position="375"/>
    </location>
</feature>
<dbReference type="EMBL" id="CAWYQH010000090">
    <property type="protein sequence ID" value="CAK8682097.1"/>
    <property type="molecule type" value="Genomic_DNA"/>
</dbReference>
<dbReference type="PANTHER" id="PTHR24379:SF130">
    <property type="entry name" value="ZINC FINGER Y-CHROMOSOMAL PROTEIN 2"/>
    <property type="match status" value="1"/>
</dbReference>
<dbReference type="SUPFAM" id="SSF57667">
    <property type="entry name" value="beta-beta-alpha zinc fingers"/>
    <property type="match status" value="11"/>
</dbReference>
<feature type="compositionally biased region" description="Polar residues" evidence="6">
    <location>
        <begin position="1484"/>
        <end position="1501"/>
    </location>
</feature>
<dbReference type="InterPro" id="IPR013087">
    <property type="entry name" value="Znf_C2H2_type"/>
</dbReference>
<dbReference type="PROSITE" id="PS00028">
    <property type="entry name" value="ZINC_FINGER_C2H2_1"/>
    <property type="match status" value="23"/>
</dbReference>
<feature type="domain" description="C2H2-type" evidence="7">
    <location>
        <begin position="1148"/>
        <end position="1175"/>
    </location>
</feature>
<keyword evidence="3 5" id="KW-0863">Zinc-finger</keyword>
<feature type="domain" description="C2H2-type" evidence="7">
    <location>
        <begin position="1331"/>
        <end position="1358"/>
    </location>
</feature>
<feature type="compositionally biased region" description="Polar residues" evidence="6">
    <location>
        <begin position="1446"/>
        <end position="1458"/>
    </location>
</feature>
<dbReference type="Proteomes" id="UP001642483">
    <property type="component" value="Unassembled WGS sequence"/>
</dbReference>
<protein>
    <recommendedName>
        <fullName evidence="7">C2H2-type domain-containing protein</fullName>
    </recommendedName>
</protein>
<keyword evidence="2" id="KW-0677">Repeat</keyword>
<feature type="domain" description="C2H2-type" evidence="7">
    <location>
        <begin position="505"/>
        <end position="533"/>
    </location>
</feature>
<feature type="region of interest" description="Disordered" evidence="6">
    <location>
        <begin position="132"/>
        <end position="158"/>
    </location>
</feature>
<keyword evidence="1" id="KW-0479">Metal-binding</keyword>
<feature type="domain" description="C2H2-type" evidence="7">
    <location>
        <begin position="1359"/>
        <end position="1386"/>
    </location>
</feature>
<feature type="domain" description="C2H2-type" evidence="7">
    <location>
        <begin position="960"/>
        <end position="987"/>
    </location>
</feature>
<dbReference type="SMART" id="SM00355">
    <property type="entry name" value="ZnF_C2H2"/>
    <property type="match status" value="25"/>
</dbReference>
<keyword evidence="4" id="KW-0862">Zinc</keyword>
<dbReference type="PANTHER" id="PTHR24379">
    <property type="entry name" value="KRAB AND ZINC FINGER DOMAIN-CONTAINING"/>
    <property type="match status" value="1"/>
</dbReference>
<sequence>MEEVTLTETNNRDETGGMLLLMNDSLVQKESNEMTGETQEYVHVTPSYDTRQFVVPVHASCDMVDMESLGELLNGHAITLENGELPVIEQDGQQYIVLPNVSVAQVLGPNDIVTSSVSSTTAVPHTTASYLTSNGSSSSVVMPSTYTSSDPSNSQEVAQQEREIREVTTATVGPPGSLTKPTQNQDGKTLNDLYDVYRLFPSLCPTGDRVSSDAPENLACVICDYVAGDTIQLDRHMDTHRQHLSHLIYHGSKDQSLKRNSKKKVGRRKKNTCRFFRSVAVESEQRKGPFTCEVCGVVIPLISAYKRHMKEHLNEKTYKCDVCSESFNIESNLILHQALHSDRRETGYKCPACHKNFTRVASLKAHLPVHLEEETMICTECGDEFSHKSQLNHHMSQHKQDLQRHLNDRAGLTDHAAVKQIDGIFYVYGDTDSLYKGERKKRKKRAAPQKCLFCGKIFQKDSQFKRHLLIHTGEKPFSCSLCEKSFNQAGALKVHMMTHSGKKPFTCPHCPQVYSQRGNLRLHIERVHTSINQYPCVECSCVFKKIGSLNAHMTKYHRTTITQQHQQAVMEQSVDSTVKKQSVEKDGLISLLTEDPLNHHDSTNTKEKEIDVIQQLLRSLDEVDDVAEQIVTAQNLLNGDVSQDIVQQALQDSGVDSTSGNQLVPTVTYEEIICDEGGESMLDKDGGVEDPEQTDKEQTGENSSNELVENQKKMVVSGLYLRTPGDHGDQTWRVRRVNGVRWHQCMYCTKEFKKPSDLVRHIRIHTQERPYKCSICHKSFAVKTSLTVHEKVHSGCKPYKCQVCSKSFSTSGSLKVHIRLHTGARPFKCDKCGQNFRTSSHLRNHQVAHIRGTAHKRLRRTRKDATLLLPSPAPVPMQPPIRIEDDGSFAKPNDATLNTSERIHTCVTCNKSFKKLCHLKQHIRSHTGEKPYHCTQCGKCFISSSILKSHMRVHTGHKPFQCTTCFQLFASHHTLKRHMTIHSESRPYMCPYCQKTFKTNATCKKHIETHRSDPVTQPNLVEHEVQLEPDPSVPQSTIDPSTLFHLTPLEPNQDIEPVMQETTNQCMVGLNTNDDLLDFNTNPTLAQIDPNIIQNISQISTYKAPSSGQDSPNEQNMVDTNQGENMPGEIPLTSQLHPTQSQMPHINFKCLGCARVFESKAHLQRHEETERSSTSQNLFPCSMCCHSMESERSQLSHMRSHSSETIHRCPVCFVSFSDPEVMSTHKDSHRTVKTFTCDVCGESFSIEPEFLLHMQQHANKKKALKRKRNGFYLLSDEQSEILEKTDPTKSMTISERILLSAVAEKNRVAPIQEHKGRGRFKAYEKEPAYQNVCQFCPKSFRKPSDLTRHVRTHTGDKPFKCGVCGKSFAIKSTLTCHQKCHTDKKMYRCHICDMMYAAKASLKVHMRLHTGGKPYKCPHCHLSFRTSGHRKNHMITHLIIPSKNNLPASSDAPVSSTGSIPTLSTFTSTPSSRLGGHANPMLSRGSSSGPPQTSKASQEPQQAAIWPEMSITVPMESLLNTGFIQDSDGVQLPFQISPGNMQLGSEDDNITLQIDPLTLQQTVQEPSTLNQLLQMPSVTAVQQPATSNQNWSAPNVVIQPLNQLCVQPLPQNGTQESAAPSSDLPRQVQEVNIAVPSSLAGLTQQLLENPANVNEAGKNQEVTVNLNQAILQALQQLLNNAQNSFSGQIAYRIPSQDGAGGQETTVTLTPADLVNGQNIFNVQTISNVTPTGTNQDAADVATNASDGCHKN</sequence>
<feature type="domain" description="C2H2-type" evidence="7">
    <location>
        <begin position="534"/>
        <end position="557"/>
    </location>
</feature>
<feature type="domain" description="C2H2-type" evidence="7">
    <location>
        <begin position="1235"/>
        <end position="1262"/>
    </location>
</feature>
<feature type="domain" description="C2H2-type" evidence="7">
    <location>
        <begin position="1415"/>
        <end position="1437"/>
    </location>
</feature>
<reference evidence="8 9" key="1">
    <citation type="submission" date="2024-02" db="EMBL/GenBank/DDBJ databases">
        <authorList>
            <person name="Daric V."/>
            <person name="Darras S."/>
        </authorList>
    </citation>
    <scope>NUCLEOTIDE SEQUENCE [LARGE SCALE GENOMIC DNA]</scope>
</reference>
<feature type="region of interest" description="Disordered" evidence="6">
    <location>
        <begin position="680"/>
        <end position="708"/>
    </location>
</feature>